<feature type="domain" description="2Fe-2S ferredoxin-type" evidence="8">
    <location>
        <begin position="235"/>
        <end position="320"/>
    </location>
</feature>
<evidence type="ECO:0000313" key="11">
    <source>
        <dbReference type="Proteomes" id="UP001239215"/>
    </source>
</evidence>
<keyword evidence="2" id="KW-0285">Flavoprotein</keyword>
<dbReference type="Gene3D" id="3.10.20.30">
    <property type="match status" value="1"/>
</dbReference>
<dbReference type="PROSITE" id="PS00197">
    <property type="entry name" value="2FE2S_FER_1"/>
    <property type="match status" value="1"/>
</dbReference>
<gene>
    <name evidence="10" type="ORF">QE405_002970</name>
</gene>
<dbReference type="GO" id="GO:0051537">
    <property type="term" value="F:2 iron, 2 sulfur cluster binding"/>
    <property type="evidence" value="ECO:0007669"/>
    <property type="project" value="UniProtKB-KW"/>
</dbReference>
<keyword evidence="5" id="KW-0560">Oxidoreductase</keyword>
<dbReference type="InterPro" id="IPR012675">
    <property type="entry name" value="Beta-grasp_dom_sf"/>
</dbReference>
<protein>
    <submittedName>
        <fullName evidence="10">Ferredoxin-NADP reductase</fullName>
    </submittedName>
</protein>
<dbReference type="Proteomes" id="UP001239215">
    <property type="component" value="Unassembled WGS sequence"/>
</dbReference>
<sequence length="320" mass="34104">MPTPETIELVVLDKETVAVDTVRLTLGRPDRGPLPPWEPGAHIDLHLGSDPALVRQYSLCSSPADPDRYEVAVLRDPASRGGSAHVVDRLGPGDVVPVSHPRNHFALVPARRYVFVAGGIGITPVLPMIAAVAATGADWSLLYGGRTRASMAFADELVEAWGDRVSIRPQDEHGLLDLDGLLAVPQPDTAIYCCGPAPLLDAVEVASAAWPPGTLHLERFAPVALPATTEDDGAFEVEFARTGVTLTVPADRSIMEVAEDAGVPIMYSCEEGTCGSCEVPVLAGEPDHRDFVLTPEEREASRSMMICVGRARSPRLVLDA</sequence>
<dbReference type="PROSITE" id="PS51384">
    <property type="entry name" value="FAD_FR"/>
    <property type="match status" value="1"/>
</dbReference>
<dbReference type="InterPro" id="IPR036010">
    <property type="entry name" value="2Fe-2S_ferredoxin-like_sf"/>
</dbReference>
<dbReference type="RefSeq" id="WP_307202162.1">
    <property type="nucleotide sequence ID" value="NZ_JAUTAN010000001.1"/>
</dbReference>
<dbReference type="PANTHER" id="PTHR47354">
    <property type="entry name" value="NADH OXIDOREDUCTASE HCR"/>
    <property type="match status" value="1"/>
</dbReference>
<accession>A0AAJ1U715</accession>
<dbReference type="SUPFAM" id="SSF63380">
    <property type="entry name" value="Riboflavin synthase domain-like"/>
    <property type="match status" value="1"/>
</dbReference>
<evidence type="ECO:0000256" key="4">
    <source>
        <dbReference type="ARBA" id="ARBA00022723"/>
    </source>
</evidence>
<keyword evidence="7" id="KW-0411">Iron-sulfur</keyword>
<evidence type="ECO:0000259" key="8">
    <source>
        <dbReference type="PROSITE" id="PS51085"/>
    </source>
</evidence>
<comment type="cofactor">
    <cofactor evidence="1">
        <name>FAD</name>
        <dbReference type="ChEBI" id="CHEBI:57692"/>
    </cofactor>
</comment>
<evidence type="ECO:0000256" key="7">
    <source>
        <dbReference type="ARBA" id="ARBA00023014"/>
    </source>
</evidence>
<name>A0AAJ1U715_9ACTN</name>
<dbReference type="Pfam" id="PF00175">
    <property type="entry name" value="NAD_binding_1"/>
    <property type="match status" value="1"/>
</dbReference>
<evidence type="ECO:0000256" key="2">
    <source>
        <dbReference type="ARBA" id="ARBA00022630"/>
    </source>
</evidence>
<dbReference type="InterPro" id="IPR017927">
    <property type="entry name" value="FAD-bd_FR_type"/>
</dbReference>
<dbReference type="Pfam" id="PF00111">
    <property type="entry name" value="Fer2"/>
    <property type="match status" value="1"/>
</dbReference>
<dbReference type="Gene3D" id="3.40.50.80">
    <property type="entry name" value="Nucleotide-binding domain of ferredoxin-NADP reductase (FNR) module"/>
    <property type="match status" value="1"/>
</dbReference>
<comment type="caution">
    <text evidence="10">The sequence shown here is derived from an EMBL/GenBank/DDBJ whole genome shotgun (WGS) entry which is preliminary data.</text>
</comment>
<dbReference type="AlphaFoldDB" id="A0AAJ1U715"/>
<evidence type="ECO:0000256" key="5">
    <source>
        <dbReference type="ARBA" id="ARBA00023002"/>
    </source>
</evidence>
<feature type="domain" description="FAD-binding FR-type" evidence="9">
    <location>
        <begin position="4"/>
        <end position="108"/>
    </location>
</feature>
<evidence type="ECO:0000256" key="3">
    <source>
        <dbReference type="ARBA" id="ARBA00022714"/>
    </source>
</evidence>
<dbReference type="InterPro" id="IPR050415">
    <property type="entry name" value="MRET"/>
</dbReference>
<dbReference type="InterPro" id="IPR001041">
    <property type="entry name" value="2Fe-2S_ferredoxin-type"/>
</dbReference>
<proteinExistence type="predicted"/>
<dbReference type="GO" id="GO:0046872">
    <property type="term" value="F:metal ion binding"/>
    <property type="evidence" value="ECO:0007669"/>
    <property type="project" value="UniProtKB-KW"/>
</dbReference>
<keyword evidence="6" id="KW-0408">Iron</keyword>
<evidence type="ECO:0000256" key="6">
    <source>
        <dbReference type="ARBA" id="ARBA00023004"/>
    </source>
</evidence>
<dbReference type="PROSITE" id="PS51085">
    <property type="entry name" value="2FE2S_FER_2"/>
    <property type="match status" value="1"/>
</dbReference>
<dbReference type="GO" id="GO:0016491">
    <property type="term" value="F:oxidoreductase activity"/>
    <property type="evidence" value="ECO:0007669"/>
    <property type="project" value="UniProtKB-KW"/>
</dbReference>
<evidence type="ECO:0000256" key="1">
    <source>
        <dbReference type="ARBA" id="ARBA00001974"/>
    </source>
</evidence>
<organism evidence="10 11">
    <name type="scientific">Nocardioides zeae</name>
    <dbReference type="NCBI Taxonomy" id="1457234"/>
    <lineage>
        <taxon>Bacteria</taxon>
        <taxon>Bacillati</taxon>
        <taxon>Actinomycetota</taxon>
        <taxon>Actinomycetes</taxon>
        <taxon>Propionibacteriales</taxon>
        <taxon>Nocardioidaceae</taxon>
        <taxon>Nocardioides</taxon>
    </lineage>
</organism>
<dbReference type="Gene3D" id="2.40.30.10">
    <property type="entry name" value="Translation factors"/>
    <property type="match status" value="1"/>
</dbReference>
<dbReference type="InterPro" id="IPR001433">
    <property type="entry name" value="OxRdtase_FAD/NAD-bd"/>
</dbReference>
<dbReference type="PRINTS" id="PR00409">
    <property type="entry name" value="PHDIOXRDTASE"/>
</dbReference>
<dbReference type="SUPFAM" id="SSF52343">
    <property type="entry name" value="Ferredoxin reductase-like, C-terminal NADP-linked domain"/>
    <property type="match status" value="1"/>
</dbReference>
<dbReference type="EMBL" id="JAUTAN010000001">
    <property type="protein sequence ID" value="MDQ1105686.1"/>
    <property type="molecule type" value="Genomic_DNA"/>
</dbReference>
<dbReference type="CDD" id="cd06185">
    <property type="entry name" value="PDR_like"/>
    <property type="match status" value="1"/>
</dbReference>
<dbReference type="PANTHER" id="PTHR47354:SF1">
    <property type="entry name" value="CARNITINE MONOOXYGENASE REDUCTASE SUBUNIT"/>
    <property type="match status" value="1"/>
</dbReference>
<dbReference type="InterPro" id="IPR017938">
    <property type="entry name" value="Riboflavin_synthase-like_b-brl"/>
</dbReference>
<dbReference type="InterPro" id="IPR006058">
    <property type="entry name" value="2Fe2S_fd_BS"/>
</dbReference>
<dbReference type="CDD" id="cd00207">
    <property type="entry name" value="fer2"/>
    <property type="match status" value="1"/>
</dbReference>
<keyword evidence="4" id="KW-0479">Metal-binding</keyword>
<dbReference type="SUPFAM" id="SSF54292">
    <property type="entry name" value="2Fe-2S ferredoxin-like"/>
    <property type="match status" value="1"/>
</dbReference>
<reference evidence="10" key="1">
    <citation type="submission" date="2023-07" db="EMBL/GenBank/DDBJ databases">
        <title>Functional and genomic diversity of the sorghum phyllosphere microbiome.</title>
        <authorList>
            <person name="Shade A."/>
        </authorList>
    </citation>
    <scope>NUCLEOTIDE SEQUENCE</scope>
    <source>
        <strain evidence="10">SORGH_AS_1067</strain>
    </source>
</reference>
<evidence type="ECO:0000259" key="9">
    <source>
        <dbReference type="PROSITE" id="PS51384"/>
    </source>
</evidence>
<dbReference type="InterPro" id="IPR039261">
    <property type="entry name" value="FNR_nucleotide-bd"/>
</dbReference>
<keyword evidence="3" id="KW-0001">2Fe-2S</keyword>
<evidence type="ECO:0000313" key="10">
    <source>
        <dbReference type="EMBL" id="MDQ1105686.1"/>
    </source>
</evidence>